<comment type="caution">
    <text evidence="3">The sequence shown here is derived from an EMBL/GenBank/DDBJ whole genome shotgun (WGS) entry which is preliminary data.</text>
</comment>
<name>A0ABW1JH40_9ACTN</name>
<evidence type="ECO:0000313" key="3">
    <source>
        <dbReference type="EMBL" id="MFC6008078.1"/>
    </source>
</evidence>
<dbReference type="InterPro" id="IPR036573">
    <property type="entry name" value="CBM_sf_5/12"/>
</dbReference>
<dbReference type="CDD" id="cd12214">
    <property type="entry name" value="ChiA1_BD"/>
    <property type="match status" value="1"/>
</dbReference>
<dbReference type="InterPro" id="IPR003610">
    <property type="entry name" value="CBM5/12"/>
</dbReference>
<accession>A0ABW1JH40</accession>
<keyword evidence="1" id="KW-0378">Hydrolase</keyword>
<protein>
    <submittedName>
        <fullName evidence="3">Carbohydrate-binding protein</fullName>
    </submittedName>
</protein>
<organism evidence="3 4">
    <name type="scientific">Angustibacter luteus</name>
    <dbReference type="NCBI Taxonomy" id="658456"/>
    <lineage>
        <taxon>Bacteria</taxon>
        <taxon>Bacillati</taxon>
        <taxon>Actinomycetota</taxon>
        <taxon>Actinomycetes</taxon>
        <taxon>Kineosporiales</taxon>
        <taxon>Kineosporiaceae</taxon>
    </lineage>
</organism>
<dbReference type="Gene3D" id="2.10.10.20">
    <property type="entry name" value="Carbohydrate-binding module superfamily 5/12"/>
    <property type="match status" value="1"/>
</dbReference>
<dbReference type="EMBL" id="JBHSRD010000004">
    <property type="protein sequence ID" value="MFC6008078.1"/>
    <property type="molecule type" value="Genomic_DNA"/>
</dbReference>
<dbReference type="Pfam" id="PF02839">
    <property type="entry name" value="CBM_5_12"/>
    <property type="match status" value="1"/>
</dbReference>
<reference evidence="4" key="1">
    <citation type="journal article" date="2019" name="Int. J. Syst. Evol. Microbiol.">
        <title>The Global Catalogue of Microorganisms (GCM) 10K type strain sequencing project: providing services to taxonomists for standard genome sequencing and annotation.</title>
        <authorList>
            <consortium name="The Broad Institute Genomics Platform"/>
            <consortium name="The Broad Institute Genome Sequencing Center for Infectious Disease"/>
            <person name="Wu L."/>
            <person name="Ma J."/>
        </authorList>
    </citation>
    <scope>NUCLEOTIDE SEQUENCE [LARGE SCALE GENOMIC DNA]</scope>
    <source>
        <strain evidence="4">KACC 14249</strain>
    </source>
</reference>
<evidence type="ECO:0000259" key="2">
    <source>
        <dbReference type="Pfam" id="PF02839"/>
    </source>
</evidence>
<proteinExistence type="predicted"/>
<dbReference type="Proteomes" id="UP001596189">
    <property type="component" value="Unassembled WGS sequence"/>
</dbReference>
<feature type="domain" description="Chitin-binding type-3" evidence="2">
    <location>
        <begin position="2"/>
        <end position="38"/>
    </location>
</feature>
<dbReference type="RefSeq" id="WP_345715232.1">
    <property type="nucleotide sequence ID" value="NZ_BAABFP010000002.1"/>
</dbReference>
<sequence>MGTAYPAGDHVSYGGSRDQCLLAHTAYPGWTPDVVPALRQKL</sequence>
<dbReference type="SUPFAM" id="SSF51055">
    <property type="entry name" value="Carbohydrate binding domain"/>
    <property type="match status" value="1"/>
</dbReference>
<keyword evidence="4" id="KW-1185">Reference proteome</keyword>
<evidence type="ECO:0000256" key="1">
    <source>
        <dbReference type="ARBA" id="ARBA00022801"/>
    </source>
</evidence>
<gene>
    <name evidence="3" type="ORF">ACFQDO_13165</name>
</gene>
<evidence type="ECO:0000313" key="4">
    <source>
        <dbReference type="Proteomes" id="UP001596189"/>
    </source>
</evidence>